<dbReference type="Proteomes" id="UP000663825">
    <property type="component" value="Unassembled WGS sequence"/>
</dbReference>
<dbReference type="AlphaFoldDB" id="A0A820REL9"/>
<dbReference type="EMBL" id="CAJNXB010002131">
    <property type="protein sequence ID" value="CAF3219270.1"/>
    <property type="molecule type" value="Genomic_DNA"/>
</dbReference>
<organism evidence="3 4">
    <name type="scientific">Rotaria socialis</name>
    <dbReference type="NCBI Taxonomy" id="392032"/>
    <lineage>
        <taxon>Eukaryota</taxon>
        <taxon>Metazoa</taxon>
        <taxon>Spiralia</taxon>
        <taxon>Gnathifera</taxon>
        <taxon>Rotifera</taxon>
        <taxon>Eurotatoria</taxon>
        <taxon>Bdelloidea</taxon>
        <taxon>Philodinida</taxon>
        <taxon>Philodinidae</taxon>
        <taxon>Rotaria</taxon>
    </lineage>
</organism>
<evidence type="ECO:0000313" key="2">
    <source>
        <dbReference type="EMBL" id="CAF3219270.1"/>
    </source>
</evidence>
<name>A0A820REL9_9BILA</name>
<feature type="compositionally biased region" description="Basic and acidic residues" evidence="1">
    <location>
        <begin position="37"/>
        <end position="53"/>
    </location>
</feature>
<dbReference type="OrthoDB" id="10022108at2759"/>
<dbReference type="Proteomes" id="UP000663873">
    <property type="component" value="Unassembled WGS sequence"/>
</dbReference>
<feature type="compositionally biased region" description="Low complexity" evidence="1">
    <location>
        <begin position="1"/>
        <end position="16"/>
    </location>
</feature>
<dbReference type="EMBL" id="CAJOBP010004243">
    <property type="protein sequence ID" value="CAF4434144.1"/>
    <property type="molecule type" value="Genomic_DNA"/>
</dbReference>
<evidence type="ECO:0000313" key="3">
    <source>
        <dbReference type="EMBL" id="CAF4434144.1"/>
    </source>
</evidence>
<reference evidence="3" key="1">
    <citation type="submission" date="2021-02" db="EMBL/GenBank/DDBJ databases">
        <authorList>
            <person name="Nowell W R."/>
        </authorList>
    </citation>
    <scope>NUCLEOTIDE SEQUENCE</scope>
</reference>
<gene>
    <name evidence="2" type="ORF">TIS948_LOCUS13542</name>
    <name evidence="3" type="ORF">UJA718_LOCUS21565</name>
</gene>
<evidence type="ECO:0000256" key="1">
    <source>
        <dbReference type="SAM" id="MobiDB-lite"/>
    </source>
</evidence>
<feature type="compositionally biased region" description="Low complexity" evidence="1">
    <location>
        <begin position="61"/>
        <end position="71"/>
    </location>
</feature>
<sequence length="500" mass="57644">MQSSRDSSPRPLLSPDNPQQERIEMIHSVNKNQLNNHDQDKIDYHQQQDRDQQINRWANYPPHSRSPSGSRSRPHPRSSNYNGNGTNNIRPLMEYNDPNDSSSDVQVHTSITNRLNKKRKQSGTEEPMEYYYDESPPYPQSHDNHLPPHTTTSNVTSESKLITEEAKRFAQTRYAFLLFALSFKSSKINGKRIIDELIKFSKVNYSFDLHLSGYRMAPNRCNTNENNLLIFVRNSRSFSFLLIDIDWPDNFGDEKFTIERKLAIPPQLVIIIDNVSYKTNVLEMENDIKSRYDNVVKVIRLKNKSQFDTNFVKVEFNSPKARDDILNKGYMTIDYIKHDVKEYLPQASILICSNCMGLGHFCNQCKQTNATCKVCSEQVKDVSTHQCQGVVKCLHCGGAHHSNDLKCMSLKNGLPKKEKNDTKIENDIKAAQLSNGRLDGELKHQVKVIEQLFIPVLDDIMTVLTELNIKDGRAIDADFRSRSGLWKSELKAYWDKRLKL</sequence>
<protein>
    <submittedName>
        <fullName evidence="3">Uncharacterized protein</fullName>
    </submittedName>
</protein>
<feature type="compositionally biased region" description="Polar residues" evidence="1">
    <location>
        <begin position="80"/>
        <end position="89"/>
    </location>
</feature>
<keyword evidence="4" id="KW-1185">Reference proteome</keyword>
<accession>A0A820REL9</accession>
<comment type="caution">
    <text evidence="3">The sequence shown here is derived from an EMBL/GenBank/DDBJ whole genome shotgun (WGS) entry which is preliminary data.</text>
</comment>
<proteinExistence type="predicted"/>
<feature type="compositionally biased region" description="Polar residues" evidence="1">
    <location>
        <begin position="98"/>
        <end position="114"/>
    </location>
</feature>
<evidence type="ECO:0000313" key="4">
    <source>
        <dbReference type="Proteomes" id="UP000663873"/>
    </source>
</evidence>
<feature type="region of interest" description="Disordered" evidence="1">
    <location>
        <begin position="1"/>
        <end position="126"/>
    </location>
</feature>